<dbReference type="SUPFAM" id="SSF46548">
    <property type="entry name" value="alpha-helical ferredoxin"/>
    <property type="match status" value="1"/>
</dbReference>
<evidence type="ECO:0000256" key="7">
    <source>
        <dbReference type="ARBA" id="ARBA00023014"/>
    </source>
</evidence>
<feature type="domain" description="4Fe-4S ferredoxin-type" evidence="11">
    <location>
        <begin position="399"/>
        <end position="429"/>
    </location>
</feature>
<dbReference type="Pfam" id="PF10531">
    <property type="entry name" value="SLBB"/>
    <property type="match status" value="1"/>
</dbReference>
<dbReference type="EC" id="7.-.-.-" evidence="8"/>
<evidence type="ECO:0000256" key="6">
    <source>
        <dbReference type="ARBA" id="ARBA00023004"/>
    </source>
</evidence>
<evidence type="ECO:0000256" key="2">
    <source>
        <dbReference type="ARBA" id="ARBA00022485"/>
    </source>
</evidence>
<feature type="binding site" evidence="8">
    <location>
        <position position="376"/>
    </location>
    <ligand>
        <name>[4Fe-4S] cluster</name>
        <dbReference type="ChEBI" id="CHEBI:49883"/>
        <label>1</label>
    </ligand>
</feature>
<keyword evidence="13" id="KW-1185">Reference proteome</keyword>
<keyword evidence="8" id="KW-0997">Cell inner membrane</keyword>
<feature type="coiled-coil region" evidence="9">
    <location>
        <begin position="617"/>
        <end position="676"/>
    </location>
</feature>
<feature type="binding site" evidence="8">
    <location>
        <position position="419"/>
    </location>
    <ligand>
        <name>[4Fe-4S] cluster</name>
        <dbReference type="ChEBI" id="CHEBI:49883"/>
        <label>1</label>
    </ligand>
</feature>
<evidence type="ECO:0000259" key="11">
    <source>
        <dbReference type="PROSITE" id="PS51379"/>
    </source>
</evidence>
<dbReference type="GO" id="GO:0046872">
    <property type="term" value="F:metal ion binding"/>
    <property type="evidence" value="ECO:0007669"/>
    <property type="project" value="UniProtKB-KW"/>
</dbReference>
<name>A0A9E5JXY1_9GAMM</name>
<reference evidence="12" key="1">
    <citation type="submission" date="2020-03" db="EMBL/GenBank/DDBJ databases">
        <authorList>
            <person name="Guo F."/>
        </authorList>
    </citation>
    <scope>NUCLEOTIDE SEQUENCE</scope>
    <source>
        <strain evidence="12">JCM 30134</strain>
    </source>
</reference>
<feature type="domain" description="4Fe-4S ferredoxin-type" evidence="11">
    <location>
        <begin position="361"/>
        <end position="390"/>
    </location>
</feature>
<feature type="coiled-coil region" evidence="9">
    <location>
        <begin position="523"/>
        <end position="572"/>
    </location>
</feature>
<comment type="subcellular location">
    <subcellularLocation>
        <location evidence="8">Cell inner membrane</location>
        <topology evidence="8">Peripheral membrane protein</topology>
    </subcellularLocation>
</comment>
<feature type="compositionally biased region" description="Basic and acidic residues" evidence="10">
    <location>
        <begin position="476"/>
        <end position="489"/>
    </location>
</feature>
<sequence>MRKIWSIPGGIHPEENKSQSLQLPLGEVALPSELIFPLSQHIGAPAKPIVTVGERVLAGQKIADAKGMISAAVHASTSGTVTAIEDRTLPHPSGLSGPCIVLAADGKDEFAAFEACEDYLSLDKAVLVQKIREAGIAGMGGAGFPTAVKLSPRANQPIDTLIINGTECEPYITADDILMQTQAEDIIKGTLLLAHILSQPGRIVIGIEDNKPLAIAAITQAAEGTPVEVVSFPTKYPSGGEKQLIQILTGKEVPSGALPSSIGIVLQNVGTTVAAYEAVRFGKPLIERITTVVGEALATQRNIRVRLGTPIHHVLAEHGFAEKKAMRLIVGGPMMGYALEQDDVPVVKTTNCILAPTKKEMPPPRPTQACIRCGMCAEACPASLLPQQMYWYAAAEEYDRLEAQNIMDCIECGACSYVCPSNIPLVQYYRAAKGTMRQMAIDKEKSDRSRKRFEFRQERIAKAEAEKEAKRLARKKAAELAKQKQEADKAAGVQPSGHTAKADIVATAMASAKAKQATPEEQKAKLERAVTSAEGRLEKLQQRHSDADGDMKERLAAQIKQAELKLQEAKDKLAHFTPVPTAITTVAADAPAATADPNDPVAVAIARAQAKMTMAPDEKLQANIVSLTGRLAKAEEKLAAAKAENSDKVDALQTGVDKLKEKIASAEQELAELTPSAPTATPAPEQDAAAAAIERAKAKAAAQANLSPEDKLRDQLTSINGRLEKARIKLEQAQAENTDTVAALQLGLDKMLAKQDKLRDELRALNPNAPELTDQPATAAEVAPQPAPTVDAATAAIEKAKAKADALASMSPEDKLRDQIASLETRLDKAKQRLAKAEAEDDPNLDAFKAGVEKTEAKLQQTKQQLVTSNS</sequence>
<proteinExistence type="inferred from homology"/>
<dbReference type="PANTHER" id="PTHR43034:SF2">
    <property type="entry name" value="ION-TRANSLOCATING OXIDOREDUCTASE COMPLEX SUBUNIT C"/>
    <property type="match status" value="1"/>
</dbReference>
<feature type="binding site" evidence="8">
    <location>
        <position position="409"/>
    </location>
    <ligand>
        <name>[4Fe-4S] cluster</name>
        <dbReference type="ChEBI" id="CHEBI:49883"/>
        <label>2</label>
    </ligand>
</feature>
<keyword evidence="8" id="KW-1278">Translocase</keyword>
<organism evidence="12 13">
    <name type="scientific">Pseudomaricurvus hydrocarbonicus</name>
    <dbReference type="NCBI Taxonomy" id="1470433"/>
    <lineage>
        <taxon>Bacteria</taxon>
        <taxon>Pseudomonadati</taxon>
        <taxon>Pseudomonadota</taxon>
        <taxon>Gammaproteobacteria</taxon>
        <taxon>Cellvibrionales</taxon>
        <taxon>Cellvibrionaceae</taxon>
        <taxon>Pseudomaricurvus</taxon>
    </lineage>
</organism>
<keyword evidence="7 8" id="KW-0411">Iron-sulfur</keyword>
<dbReference type="PROSITE" id="PS00198">
    <property type="entry name" value="4FE4S_FER_1"/>
    <property type="match status" value="1"/>
</dbReference>
<dbReference type="HAMAP" id="MF_00461">
    <property type="entry name" value="RsxC_RnfC"/>
    <property type="match status" value="1"/>
</dbReference>
<dbReference type="PROSITE" id="PS51379">
    <property type="entry name" value="4FE4S_FER_2"/>
    <property type="match status" value="2"/>
</dbReference>
<dbReference type="Pfam" id="PF13375">
    <property type="entry name" value="RnfC_N"/>
    <property type="match status" value="1"/>
</dbReference>
<feature type="region of interest" description="Disordered" evidence="10">
    <location>
        <begin position="476"/>
        <end position="496"/>
    </location>
</feature>
<feature type="binding site" evidence="8">
    <location>
        <position position="380"/>
    </location>
    <ligand>
        <name>[4Fe-4S] cluster</name>
        <dbReference type="ChEBI" id="CHEBI:49883"/>
        <label>2</label>
    </ligand>
</feature>
<dbReference type="InterPro" id="IPR026902">
    <property type="entry name" value="RnfC_N"/>
</dbReference>
<dbReference type="InterPro" id="IPR017896">
    <property type="entry name" value="4Fe4S_Fe-S-bd"/>
</dbReference>
<keyword evidence="6 8" id="KW-0408">Iron</keyword>
<dbReference type="GO" id="GO:0051539">
    <property type="term" value="F:4 iron, 4 sulfur cluster binding"/>
    <property type="evidence" value="ECO:0007669"/>
    <property type="project" value="UniProtKB-KW"/>
</dbReference>
<dbReference type="NCBIfam" id="NF003454">
    <property type="entry name" value="PRK05035.1"/>
    <property type="match status" value="1"/>
</dbReference>
<evidence type="ECO:0000256" key="1">
    <source>
        <dbReference type="ARBA" id="ARBA00022448"/>
    </source>
</evidence>
<dbReference type="Pfam" id="PF13183">
    <property type="entry name" value="Fer4_8"/>
    <property type="match status" value="1"/>
</dbReference>
<gene>
    <name evidence="12" type="primary">rsxC</name>
    <name evidence="8" type="synonym">rnfC</name>
    <name evidence="12" type="ORF">G8770_00950</name>
</gene>
<evidence type="ECO:0000256" key="10">
    <source>
        <dbReference type="SAM" id="MobiDB-lite"/>
    </source>
</evidence>
<evidence type="ECO:0000256" key="5">
    <source>
        <dbReference type="ARBA" id="ARBA00022982"/>
    </source>
</evidence>
<keyword evidence="1 8" id="KW-0813">Transport</keyword>
<dbReference type="GO" id="GO:0022900">
    <property type="term" value="P:electron transport chain"/>
    <property type="evidence" value="ECO:0007669"/>
    <property type="project" value="UniProtKB-UniRule"/>
</dbReference>
<dbReference type="InterPro" id="IPR010208">
    <property type="entry name" value="Ion_transpt_RnfC/RsxC"/>
</dbReference>
<evidence type="ECO:0000256" key="9">
    <source>
        <dbReference type="SAM" id="Coils"/>
    </source>
</evidence>
<comment type="function">
    <text evidence="8">Part of a membrane-bound complex that couples electron transfer with translocation of ions across the membrane.</text>
</comment>
<dbReference type="PANTHER" id="PTHR43034">
    <property type="entry name" value="ION-TRANSLOCATING OXIDOREDUCTASE COMPLEX SUBUNIT C"/>
    <property type="match status" value="1"/>
</dbReference>
<comment type="similarity">
    <text evidence="8">Belongs to the 4Fe4S bacterial-type ferredoxin family. RnfC subfamily.</text>
</comment>
<dbReference type="AlphaFoldDB" id="A0A9E5JXY1"/>
<dbReference type="FunFam" id="3.30.70.20:FF:000044">
    <property type="entry name" value="Ion-translocating oxidoreductase complex subunit C"/>
    <property type="match status" value="1"/>
</dbReference>
<evidence type="ECO:0000313" key="12">
    <source>
        <dbReference type="EMBL" id="NHO64112.1"/>
    </source>
</evidence>
<dbReference type="InterPro" id="IPR017900">
    <property type="entry name" value="4Fe4S_Fe_S_CS"/>
</dbReference>
<keyword evidence="3 8" id="KW-0479">Metal-binding</keyword>
<dbReference type="RefSeq" id="WP_167180814.1">
    <property type="nucleotide sequence ID" value="NZ_JAAONZ010000001.1"/>
</dbReference>
<comment type="caution">
    <text evidence="12">The sequence shown here is derived from an EMBL/GenBank/DDBJ whole genome shotgun (WGS) entry which is preliminary data.</text>
</comment>
<keyword evidence="4 8" id="KW-0677">Repeat</keyword>
<dbReference type="Pfam" id="PF01512">
    <property type="entry name" value="Complex1_51K"/>
    <property type="match status" value="1"/>
</dbReference>
<dbReference type="Gene3D" id="3.30.70.20">
    <property type="match status" value="1"/>
</dbReference>
<feature type="region of interest" description="Disordered" evidence="10">
    <location>
        <begin position="834"/>
        <end position="871"/>
    </location>
</feature>
<dbReference type="Gene3D" id="3.40.50.11540">
    <property type="entry name" value="NADH-ubiquinone oxidoreductase 51kDa subunit"/>
    <property type="match status" value="1"/>
</dbReference>
<dbReference type="InterPro" id="IPR037225">
    <property type="entry name" value="Nuo51_FMN-bd_sf"/>
</dbReference>
<feature type="binding site" evidence="8">
    <location>
        <position position="370"/>
    </location>
    <ligand>
        <name>[4Fe-4S] cluster</name>
        <dbReference type="ChEBI" id="CHEBI:49883"/>
        <label>1</label>
    </ligand>
</feature>
<evidence type="ECO:0000256" key="4">
    <source>
        <dbReference type="ARBA" id="ARBA00022737"/>
    </source>
</evidence>
<keyword evidence="8" id="KW-0472">Membrane</keyword>
<accession>A0A9E5JXY1</accession>
<dbReference type="SUPFAM" id="SSF142019">
    <property type="entry name" value="Nqo1 FMN-binding domain-like"/>
    <property type="match status" value="1"/>
</dbReference>
<keyword evidence="9" id="KW-0175">Coiled coil</keyword>
<feature type="binding site" evidence="8">
    <location>
        <position position="373"/>
    </location>
    <ligand>
        <name>[4Fe-4S] cluster</name>
        <dbReference type="ChEBI" id="CHEBI:49883"/>
        <label>1</label>
    </ligand>
</feature>
<dbReference type="GO" id="GO:0005886">
    <property type="term" value="C:plasma membrane"/>
    <property type="evidence" value="ECO:0007669"/>
    <property type="project" value="UniProtKB-SubCell"/>
</dbReference>
<dbReference type="NCBIfam" id="TIGR01945">
    <property type="entry name" value="rnfC"/>
    <property type="match status" value="1"/>
</dbReference>
<comment type="cofactor">
    <cofactor evidence="8">
        <name>[4Fe-4S] cluster</name>
        <dbReference type="ChEBI" id="CHEBI:49883"/>
    </cofactor>
    <text evidence="8">Binds 2 [4Fe-4S] clusters per subunit.</text>
</comment>
<feature type="coiled-coil region" evidence="9">
    <location>
        <begin position="716"/>
        <end position="743"/>
    </location>
</feature>
<dbReference type="InterPro" id="IPR011538">
    <property type="entry name" value="Nuo51_FMN-bd"/>
</dbReference>
<feature type="binding site" evidence="8">
    <location>
        <position position="412"/>
    </location>
    <ligand>
        <name>[4Fe-4S] cluster</name>
        <dbReference type="ChEBI" id="CHEBI:49883"/>
        <label>2</label>
    </ligand>
</feature>
<dbReference type="GO" id="GO:0009055">
    <property type="term" value="F:electron transfer activity"/>
    <property type="evidence" value="ECO:0007669"/>
    <property type="project" value="InterPro"/>
</dbReference>
<feature type="compositionally biased region" description="Polar residues" evidence="10">
    <location>
        <begin position="858"/>
        <end position="871"/>
    </location>
</feature>
<dbReference type="InterPro" id="IPR019554">
    <property type="entry name" value="Soluble_ligand-bd"/>
</dbReference>
<evidence type="ECO:0000256" key="3">
    <source>
        <dbReference type="ARBA" id="ARBA00022723"/>
    </source>
</evidence>
<dbReference type="Proteomes" id="UP000787472">
    <property type="component" value="Unassembled WGS sequence"/>
</dbReference>
<keyword evidence="8" id="KW-1003">Cell membrane</keyword>
<keyword evidence="5 8" id="KW-0249">Electron transport</keyword>
<protein>
    <recommendedName>
        <fullName evidence="8">Ion-translocating oxidoreductase complex subunit C</fullName>
        <ecNumber evidence="8">7.-.-.-</ecNumber>
    </recommendedName>
    <alternativeName>
        <fullName evidence="8">Rnf electron transport complex subunit C</fullName>
    </alternativeName>
</protein>
<evidence type="ECO:0000313" key="13">
    <source>
        <dbReference type="Proteomes" id="UP000787472"/>
    </source>
</evidence>
<keyword evidence="2 8" id="KW-0004">4Fe-4S</keyword>
<feature type="binding site" evidence="8">
    <location>
        <position position="415"/>
    </location>
    <ligand>
        <name>[4Fe-4S] cluster</name>
        <dbReference type="ChEBI" id="CHEBI:49883"/>
        <label>2</label>
    </ligand>
</feature>
<dbReference type="EMBL" id="JAAONZ010000001">
    <property type="protein sequence ID" value="NHO64112.1"/>
    <property type="molecule type" value="Genomic_DNA"/>
</dbReference>
<evidence type="ECO:0000256" key="8">
    <source>
        <dbReference type="HAMAP-Rule" id="MF_00461"/>
    </source>
</evidence>
<comment type="subunit">
    <text evidence="8">The complex is composed of six subunits: RnfA, RnfB, RnfC, RnfD, RnfE and RnfG.</text>
</comment>